<feature type="compositionally biased region" description="Polar residues" evidence="9">
    <location>
        <begin position="2514"/>
        <end position="2526"/>
    </location>
</feature>
<feature type="region of interest" description="Disordered" evidence="9">
    <location>
        <begin position="186"/>
        <end position="317"/>
    </location>
</feature>
<feature type="compositionally biased region" description="Low complexity" evidence="9">
    <location>
        <begin position="2361"/>
        <end position="2374"/>
    </location>
</feature>
<gene>
    <name evidence="12" type="primary">PDZD2</name>
</gene>
<evidence type="ECO:0000256" key="8">
    <source>
        <dbReference type="ARBA" id="ARBA00023242"/>
    </source>
</evidence>
<feature type="region of interest" description="Disordered" evidence="9">
    <location>
        <begin position="1737"/>
        <end position="1766"/>
    </location>
</feature>
<feature type="compositionally biased region" description="Pro residues" evidence="9">
    <location>
        <begin position="2042"/>
        <end position="2054"/>
    </location>
</feature>
<feature type="region of interest" description="Disordered" evidence="9">
    <location>
        <begin position="679"/>
        <end position="724"/>
    </location>
</feature>
<feature type="domain" description="PDZ" evidence="10">
    <location>
        <begin position="2744"/>
        <end position="2829"/>
    </location>
</feature>
<proteinExistence type="predicted"/>
<dbReference type="Proteomes" id="UP000286641">
    <property type="component" value="Unplaced"/>
</dbReference>
<dbReference type="FunFam" id="2.30.42.10:FF:000227">
    <property type="entry name" value="PDZ domain containing 2"/>
    <property type="match status" value="1"/>
</dbReference>
<feature type="compositionally biased region" description="Polar residues" evidence="9">
    <location>
        <begin position="1359"/>
        <end position="1376"/>
    </location>
</feature>
<dbReference type="InterPro" id="IPR001478">
    <property type="entry name" value="PDZ"/>
</dbReference>
<evidence type="ECO:0000256" key="6">
    <source>
        <dbReference type="ARBA" id="ARBA00022553"/>
    </source>
</evidence>
<organism evidence="11 12">
    <name type="scientific">Callorhinus ursinus</name>
    <name type="common">Northern fur seal</name>
    <dbReference type="NCBI Taxonomy" id="34884"/>
    <lineage>
        <taxon>Eukaryota</taxon>
        <taxon>Metazoa</taxon>
        <taxon>Chordata</taxon>
        <taxon>Craniata</taxon>
        <taxon>Vertebrata</taxon>
        <taxon>Euteleostomi</taxon>
        <taxon>Mammalia</taxon>
        <taxon>Eutheria</taxon>
        <taxon>Laurasiatheria</taxon>
        <taxon>Carnivora</taxon>
        <taxon>Caniformia</taxon>
        <taxon>Pinnipedia</taxon>
        <taxon>Otariidae</taxon>
        <taxon>Callorhinus</taxon>
    </lineage>
</organism>
<feature type="region of interest" description="Disordered" evidence="9">
    <location>
        <begin position="1024"/>
        <end position="1510"/>
    </location>
</feature>
<keyword evidence="8" id="KW-0539">Nucleus</keyword>
<feature type="compositionally biased region" description="Polar residues" evidence="9">
    <location>
        <begin position="1439"/>
        <end position="1458"/>
    </location>
</feature>
<feature type="region of interest" description="Disordered" evidence="9">
    <location>
        <begin position="2705"/>
        <end position="2734"/>
    </location>
</feature>
<feature type="compositionally biased region" description="Polar residues" evidence="9">
    <location>
        <begin position="1751"/>
        <end position="1761"/>
    </location>
</feature>
<feature type="compositionally biased region" description="Basic and acidic residues" evidence="9">
    <location>
        <begin position="1737"/>
        <end position="1750"/>
    </location>
</feature>
<feature type="region of interest" description="Disordered" evidence="9">
    <location>
        <begin position="2350"/>
        <end position="2473"/>
    </location>
</feature>
<dbReference type="FunFam" id="2.30.42.10:FF:000127">
    <property type="entry name" value="Pro-interleukin-16"/>
    <property type="match status" value="1"/>
</dbReference>
<feature type="compositionally biased region" description="Basic and acidic residues" evidence="9">
    <location>
        <begin position="282"/>
        <end position="295"/>
    </location>
</feature>
<feature type="compositionally biased region" description="Low complexity" evidence="9">
    <location>
        <begin position="189"/>
        <end position="202"/>
    </location>
</feature>
<dbReference type="CDD" id="cd06760">
    <property type="entry name" value="PDZ4_PDZD2-PDZ2_hPro-IL-16-like"/>
    <property type="match status" value="1"/>
</dbReference>
<dbReference type="GO" id="GO:0005737">
    <property type="term" value="C:cytoplasm"/>
    <property type="evidence" value="ECO:0007669"/>
    <property type="project" value="UniProtKB-SubCell"/>
</dbReference>
<dbReference type="SUPFAM" id="SSF50156">
    <property type="entry name" value="PDZ domain-like"/>
    <property type="match status" value="6"/>
</dbReference>
<feature type="region of interest" description="Disordered" evidence="9">
    <location>
        <begin position="437"/>
        <end position="509"/>
    </location>
</feature>
<feature type="compositionally biased region" description="Low complexity" evidence="9">
    <location>
        <begin position="2025"/>
        <end position="2041"/>
    </location>
</feature>
<feature type="compositionally biased region" description="Polar residues" evidence="9">
    <location>
        <begin position="1101"/>
        <end position="1122"/>
    </location>
</feature>
<feature type="compositionally biased region" description="Polar residues" evidence="9">
    <location>
        <begin position="1573"/>
        <end position="1585"/>
    </location>
</feature>
<dbReference type="GO" id="GO:0005634">
    <property type="term" value="C:nucleus"/>
    <property type="evidence" value="ECO:0007669"/>
    <property type="project" value="UniProtKB-SubCell"/>
</dbReference>
<evidence type="ECO:0000256" key="1">
    <source>
        <dbReference type="ARBA" id="ARBA00004123"/>
    </source>
</evidence>
<feature type="region of interest" description="Disordered" evidence="9">
    <location>
        <begin position="873"/>
        <end position="928"/>
    </location>
</feature>
<feature type="compositionally biased region" description="Basic and acidic residues" evidence="9">
    <location>
        <begin position="1938"/>
        <end position="1947"/>
    </location>
</feature>
<dbReference type="CTD" id="23037"/>
<reference key="1">
    <citation type="submission" date="2019-01" db="UniProtKB">
        <authorList>
            <consortium name="RefSeq"/>
        </authorList>
    </citation>
    <scope>IDENTIFICATION</scope>
</reference>
<dbReference type="SMART" id="SM00228">
    <property type="entry name" value="PDZ"/>
    <property type="match status" value="6"/>
</dbReference>
<evidence type="ECO:0000256" key="5">
    <source>
        <dbReference type="ARBA" id="ARBA00022525"/>
    </source>
</evidence>
<dbReference type="CDD" id="cd23061">
    <property type="entry name" value="PDZ1_PDZD2-like"/>
    <property type="match status" value="1"/>
</dbReference>
<comment type="subcellular location">
    <subcellularLocation>
        <location evidence="2">Cytoplasm</location>
    </subcellularLocation>
    <subcellularLocation>
        <location evidence="1">Nucleus</location>
    </subcellularLocation>
    <subcellularLocation>
        <location evidence="3">Secreted</location>
    </subcellularLocation>
</comment>
<keyword evidence="11" id="KW-1185">Reference proteome</keyword>
<feature type="compositionally biased region" description="Polar residues" evidence="9">
    <location>
        <begin position="902"/>
        <end position="916"/>
    </location>
</feature>
<feature type="compositionally biased region" description="Low complexity" evidence="9">
    <location>
        <begin position="2438"/>
        <end position="2453"/>
    </location>
</feature>
<keyword evidence="6" id="KW-0597">Phosphoprotein</keyword>
<feature type="domain" description="PDZ" evidence="10">
    <location>
        <begin position="587"/>
        <end position="673"/>
    </location>
</feature>
<dbReference type="InterPro" id="IPR036034">
    <property type="entry name" value="PDZ_sf"/>
</dbReference>
<evidence type="ECO:0000256" key="3">
    <source>
        <dbReference type="ARBA" id="ARBA00004613"/>
    </source>
</evidence>
<dbReference type="PANTHER" id="PTHR11324:SF16">
    <property type="entry name" value="PDZ DOMAIN-CONTAINING PROTEIN 2"/>
    <property type="match status" value="1"/>
</dbReference>
<dbReference type="PROSITE" id="PS50106">
    <property type="entry name" value="PDZ"/>
    <property type="match status" value="6"/>
</dbReference>
<feature type="compositionally biased region" description="Basic and acidic residues" evidence="9">
    <location>
        <begin position="1860"/>
        <end position="1870"/>
    </location>
</feature>
<dbReference type="CDD" id="cd06763">
    <property type="entry name" value="PDZ7_PDZD2-PDZ4_hPro-IL-16-like"/>
    <property type="match status" value="1"/>
</dbReference>
<dbReference type="CDD" id="cd06758">
    <property type="entry name" value="PDZ2_PDZD2-like"/>
    <property type="match status" value="1"/>
</dbReference>
<evidence type="ECO:0000313" key="12">
    <source>
        <dbReference type="RefSeq" id="XP_025723222.1"/>
    </source>
</evidence>
<feature type="compositionally biased region" description="Basic and acidic residues" evidence="9">
    <location>
        <begin position="2088"/>
        <end position="2103"/>
    </location>
</feature>
<feature type="compositionally biased region" description="Low complexity" evidence="9">
    <location>
        <begin position="1902"/>
        <end position="1913"/>
    </location>
</feature>
<feature type="domain" description="PDZ" evidence="10">
    <location>
        <begin position="94"/>
        <end position="160"/>
    </location>
</feature>
<feature type="compositionally biased region" description="Basic and acidic residues" evidence="9">
    <location>
        <begin position="1425"/>
        <end position="1437"/>
    </location>
</feature>
<evidence type="ECO:0000313" key="11">
    <source>
        <dbReference type="Proteomes" id="UP000286641"/>
    </source>
</evidence>
<feature type="compositionally biased region" description="Basic and acidic residues" evidence="9">
    <location>
        <begin position="475"/>
        <end position="488"/>
    </location>
</feature>
<feature type="domain" description="PDZ" evidence="10">
    <location>
        <begin position="334"/>
        <end position="419"/>
    </location>
</feature>
<keyword evidence="7" id="KW-0677">Repeat</keyword>
<evidence type="ECO:0000256" key="4">
    <source>
        <dbReference type="ARBA" id="ARBA00022490"/>
    </source>
</evidence>
<evidence type="ECO:0000259" key="10">
    <source>
        <dbReference type="PROSITE" id="PS50106"/>
    </source>
</evidence>
<dbReference type="RefSeq" id="XP_025723222.1">
    <property type="nucleotide sequence ID" value="XM_025867437.1"/>
</dbReference>
<feature type="compositionally biased region" description="Polar residues" evidence="9">
    <location>
        <begin position="437"/>
        <end position="447"/>
    </location>
</feature>
<dbReference type="FunFam" id="2.30.42.10:FF:000102">
    <property type="entry name" value="Putative pro-interleukin-16"/>
    <property type="match status" value="1"/>
</dbReference>
<dbReference type="Gene3D" id="2.30.42.10">
    <property type="match status" value="6"/>
</dbReference>
<feature type="compositionally biased region" description="Polar residues" evidence="9">
    <location>
        <begin position="2400"/>
        <end position="2420"/>
    </location>
</feature>
<feature type="region of interest" description="Disordered" evidence="9">
    <location>
        <begin position="2512"/>
        <end position="2566"/>
    </location>
</feature>
<keyword evidence="4" id="KW-0963">Cytoplasm</keyword>
<feature type="region of interest" description="Disordered" evidence="9">
    <location>
        <begin position="1525"/>
        <end position="1599"/>
    </location>
</feature>
<evidence type="ECO:0000256" key="9">
    <source>
        <dbReference type="SAM" id="MobiDB-lite"/>
    </source>
</evidence>
<name>A0A3Q7NYE9_CALUR</name>
<dbReference type="CDD" id="cd06762">
    <property type="entry name" value="PDZ6_PDZD2-PDZ3_hPro-IL-16-like"/>
    <property type="match status" value="1"/>
</dbReference>
<protein>
    <submittedName>
        <fullName evidence="12">PDZ domain-containing protein 2</fullName>
    </submittedName>
</protein>
<feature type="compositionally biased region" description="Basic residues" evidence="9">
    <location>
        <begin position="1883"/>
        <end position="1896"/>
    </location>
</feature>
<feature type="compositionally biased region" description="Acidic residues" evidence="9">
    <location>
        <begin position="242"/>
        <end position="254"/>
    </location>
</feature>
<reference evidence="12" key="2">
    <citation type="submission" date="2025-08" db="UniProtKB">
        <authorList>
            <consortium name="RefSeq"/>
        </authorList>
    </citation>
    <scope>IDENTIFICATION</scope>
    <source>
        <tissue evidence="12">Blood</tissue>
    </source>
</reference>
<feature type="compositionally biased region" description="Polar residues" evidence="9">
    <location>
        <begin position="679"/>
        <end position="698"/>
    </location>
</feature>
<dbReference type="PANTHER" id="PTHR11324">
    <property type="entry name" value="IL16-RELATED"/>
    <property type="match status" value="1"/>
</dbReference>
<feature type="compositionally biased region" description="Acidic residues" evidence="9">
    <location>
        <begin position="448"/>
        <end position="461"/>
    </location>
</feature>
<evidence type="ECO:0000256" key="7">
    <source>
        <dbReference type="ARBA" id="ARBA00022737"/>
    </source>
</evidence>
<dbReference type="FunFam" id="2.30.42.10:FF:000188">
    <property type="entry name" value="PDZ domain containing 2"/>
    <property type="match status" value="1"/>
</dbReference>
<accession>A0A3Q7NYE9</accession>
<sequence>MPITQDNAMLHLPLLYQWLQNSLREGGDGPEQRLCQAAIQKLQEYIQLNFAVDESTVPPDHSPPGMEICTVYLTRELGDAETVGLSFGNIPVFGDYGEKRRGGKKRKTHQGPVLDVGCIWVTELRKNSPAGKSGKVRLRDEILSLNGQLMVGVDVSGASYLAEQCWNGGFIYLIMLRRFKHKVHSPYNGNSSNSSEPGETPTLELGDQTVKKGKRARKFGVISRPSIQKTTEEPKSSLGCELDNDPISELDNGPDPELGNGHAFELENGPESLKELAGSHLDSSEAERGTEHSIPKTDASLPTSNDKRRFSKSGKTDFQSSDCLAREEVGRIWKMELLKESDGLGIQVSGGRGSKRSPHAIVVTQVKEGGAAHRDGRLSLGDELLVINGHLLVGLSHEEAVAILRSATGMVQLVVASKENSAEDLLRLTSKSLPDLTSSVEDVSSWTDNEDQEPDGEEDEGPSSSSVQGTMPASDEPHDSGGPEESKGNLESPKQGSSKMKLKSRLSGGVHRLESVEEYNELMVRNGDPRAKMLEVSRDGRKHSLPQLLGSTGASQEYQIVKKSTRSLSATQVESPWRLIRPSVISIIGLYKEKGKGLGFSIAGGRDCIRGQMGIFVKTIFPNGSAAEDGRLKEGDEILDVNGIPIKGLTFQEAIHTFKQIRSGLFVLTVRTKLLSPSLTPCSTPTHVSRSSSPNFNTSGGSSAAGSDEGSSSSLGRKAPGPKDRVVMEVTLNKEPRVGLGIGACCLALENSPPGIYIHSLAPGSVAKMESNLSRGDQILEVNSVNVRHAALSKVHTILSKCPPGPVRLVIGRHPNPKVSEQEMDAVIARSTYQESKEASSGTVIARLRPALSTPLKSPSLAKKDALISEPEASQDFAHGVPGSLSDLVVAGSEDDDPPGSGCSTSEDSGPPASTSTHKKPGKPRANSLVTLGSQRASGLLHKQVTVARQASLPGSPQLLRTPLLRQRRVGCYDTDDATDEGEFDGEGDCISLPGSLPGPSRPLAEDDSRHVLMTSFKVMGINSGGAQPQKTMVSKASSVPLLGSSRDSEESVPEGVGDTPPHAANLLASAVAPKGGPGCSGRKELSGSRSSPKLEYKADTGSQSLGNTDTPRSAQQKNDSLGSRHKPVARVSPHHRRPEADAGPSNSATVHLTDGADDPCVQATSVKETRTGVHPGGTVEKESLGKLTVSDGHVPANWGPAGAPPHPDAGCSTENLLEAAPEQGQQPGTGLDGPPDLVPTPGQKGAAHPDPSETPADTQQARQPENPREPVSPRVPESDDRCQVRLAPQRSSAPGTMTVVRRDFGNTPAAAPEANSPRKAAPHREGSEADGASPASTVLPPGLTSQEERPGVPGNHSKALQTTGVLIPENSQGSSLLKAADSGAERAPQASPTLPSPADKADGVCGSVSGHCCPRESGGSPVTDIDKLIKELDASEPRLQSPQSGEQRSQEGPSQGQPPAGTGSGSSHAAEPVMGNQTPTPRRAWAAAGQPPHPQWASQPSVLDSINPDKHFTVNKNFLSNYSRNFSNFHEDSTSLSGLGDSTEPSLSSMYGDAEDSSSDPESLTEAPRASTGDNWSPPRSQGSSHKEDTTESEEEQIEICSIDGSPNLPSTTAQAPVQAAPCPVLAKVLPLKHGALSQVVGNPCETASFVPSTSCPSIPNSSQPFSLLDISSQEHELHADRRILQNPRPLCEEETMEATSASSAVENGQPPKVARHFHNLPVTLSNLNMVNGLEHDLLGDKTPNEKQETNVSATENRSPFSVEVPKNGESVLTNLHISESQDMDDVLQKPKMISRRPIMAWFKEINKNNHGTHAQAKTERERPMVPARSPDSKSQGSSSSHKKGVAGLQSPPQLKVSLENKDPPKKGSVETLLNNCQKPKSGPKLKRLSIKSKSKVTSEAPAAPMAKAGGMDPRKPLISPQTSHRMLPKGTAPRFHTAEHEEPDKNAPAPPGPPQCVLESRPPKPPASEASVTAFVSPHASPKTLPEQAACRRSQAAFHAEPDRARAAAAAAASPRGGPENRAPPAASGGSASTAANGPEVPPPGSSQPDPAPEAAQPGVPGDKGSEVVAGDPLERTNQLKIVEISCERMPKDACGDKPAESGRLGGFWAQSNCQEKTEIRPCHQSLEPSPNPPSSLPSRAPQVEQETQQSSRMARLASSSPSPQLPAKKADSSQGKAGQASGSLGMPRNGTAGGPALDDHPYFTPRPATRTYSMPAQFSSHFGREGHALHSPGRSHRDSQIPATSGGLLEAKASRGGVLGLANGQGVYSVKPLLETSRNLPTTDGGDVLLVQERSCLVTDKIKVTRRHYYPEQNYESTSFFSVKQRIKSFENLANSDRLVAKSGASPFLSVSSKPPIGRRSSGSIVSGSLSHPVDPTARSLRRSLSSCSESQSEASTLTPQMTKCPSSTTLTVSRQNPAGAGNKGPDSAPKKPLGPSGSPTPTAAPASPSKRNKSSVRHTQPSPLPRSKLQELRALSMPDLDKLCSEDFAAGPATVLFKTELEIVPRRSLGSPTAGLSGSTALSCPMKRGDRACPGGSNPKASEPGAPSSAHHVGETPQDLPSGKGWSVNLDQLLISAGDQRRLQSVLSSVGSRSTVLTLIQEAKAQSENKEDVCFIVLNKKEGSGLGFTVAGGTDMEPKSVVVHRVCSQGAASQEGTVNRGDFLLSVNGASLAGLVHGDVLKILHQAQLHRDVLVVIRKGNDRPRASSGQEASGQGPLSRKASTLEPGIGRSVPSHDALCVEVLKTSAGLGLSLDGGKSSMAGDGPLFIKRVYKGGAAEQAGTIEAGDEILAINGKPLVGLMHFDAWNIMKSVPEGPVQLVIRKHRNSS</sequence>
<dbReference type="CDD" id="cd06759">
    <property type="entry name" value="PDZ3_PDZD2-PDZ1_hPro-IL-16-like"/>
    <property type="match status" value="1"/>
</dbReference>
<feature type="compositionally biased region" description="Low complexity" evidence="9">
    <location>
        <begin position="2159"/>
        <end position="2188"/>
    </location>
</feature>
<dbReference type="FunFam" id="2.30.42.10:FF:000180">
    <property type="entry name" value="PDZ domain containing 2"/>
    <property type="match status" value="1"/>
</dbReference>
<dbReference type="Pfam" id="PF00595">
    <property type="entry name" value="PDZ"/>
    <property type="match status" value="5"/>
</dbReference>
<feature type="compositionally biased region" description="Low complexity" evidence="9">
    <location>
        <begin position="2386"/>
        <end position="2399"/>
    </location>
</feature>
<dbReference type="GO" id="GO:0005576">
    <property type="term" value="C:extracellular region"/>
    <property type="evidence" value="ECO:0007669"/>
    <property type="project" value="UniProtKB-SubCell"/>
</dbReference>
<feature type="domain" description="PDZ" evidence="10">
    <location>
        <begin position="2619"/>
        <end position="2691"/>
    </location>
</feature>
<feature type="region of interest" description="Disordered" evidence="9">
    <location>
        <begin position="1809"/>
        <end position="2214"/>
    </location>
</feature>
<feature type="compositionally biased region" description="Basic and acidic residues" evidence="9">
    <location>
        <begin position="1082"/>
        <end position="1099"/>
    </location>
</feature>
<feature type="compositionally biased region" description="Basic residues" evidence="9">
    <location>
        <begin position="1124"/>
        <end position="1138"/>
    </location>
</feature>
<feature type="domain" description="PDZ" evidence="10">
    <location>
        <begin position="729"/>
        <end position="799"/>
    </location>
</feature>
<feature type="compositionally biased region" description="Low complexity" evidence="9">
    <location>
        <begin position="699"/>
        <end position="716"/>
    </location>
</feature>
<evidence type="ECO:0000256" key="2">
    <source>
        <dbReference type="ARBA" id="ARBA00004496"/>
    </source>
</evidence>
<dbReference type="InParanoid" id="A0A3Q7NYE9"/>
<feature type="region of interest" description="Disordered" evidence="9">
    <location>
        <begin position="2226"/>
        <end position="2246"/>
    </location>
</feature>
<keyword evidence="5" id="KW-0964">Secreted</keyword>
<feature type="compositionally biased region" description="Polar residues" evidence="9">
    <location>
        <begin position="1025"/>
        <end position="1038"/>
    </location>
</feature>